<organism evidence="1 2">
    <name type="scientific">Nonomuraea zeae</name>
    <dbReference type="NCBI Taxonomy" id="1642303"/>
    <lineage>
        <taxon>Bacteria</taxon>
        <taxon>Bacillati</taxon>
        <taxon>Actinomycetota</taxon>
        <taxon>Actinomycetes</taxon>
        <taxon>Streptosporangiales</taxon>
        <taxon>Streptosporangiaceae</taxon>
        <taxon>Nonomuraea</taxon>
    </lineage>
</organism>
<sequence>MDFAPGELLHRPMLPQGAGRYRVSDMDLLEGAAVATQEGVGEATGFEILGLDQVELSPIDDVQFSLGSWAGGVGSGEGEE</sequence>
<name>A0A5S4H1A4_9ACTN</name>
<dbReference type="Proteomes" id="UP000306628">
    <property type="component" value="Unassembled WGS sequence"/>
</dbReference>
<accession>A0A5S4H1A4</accession>
<protein>
    <submittedName>
        <fullName evidence="1">Uncharacterized protein</fullName>
    </submittedName>
</protein>
<keyword evidence="2" id="KW-1185">Reference proteome</keyword>
<reference evidence="1 2" key="1">
    <citation type="submission" date="2019-05" db="EMBL/GenBank/DDBJ databases">
        <title>Draft genome sequence of Nonomuraea zeae DSM 100528.</title>
        <authorList>
            <person name="Saricaoglu S."/>
            <person name="Isik K."/>
        </authorList>
    </citation>
    <scope>NUCLEOTIDE SEQUENCE [LARGE SCALE GENOMIC DNA]</scope>
    <source>
        <strain evidence="1 2">DSM 100528</strain>
    </source>
</reference>
<proteinExistence type="predicted"/>
<dbReference type="AlphaFoldDB" id="A0A5S4H1A4"/>
<dbReference type="RefSeq" id="WP_138688065.1">
    <property type="nucleotide sequence ID" value="NZ_JBHSAZ010000076.1"/>
</dbReference>
<evidence type="ECO:0000313" key="1">
    <source>
        <dbReference type="EMBL" id="TMR38839.1"/>
    </source>
</evidence>
<evidence type="ECO:0000313" key="2">
    <source>
        <dbReference type="Proteomes" id="UP000306628"/>
    </source>
</evidence>
<comment type="caution">
    <text evidence="1">The sequence shown here is derived from an EMBL/GenBank/DDBJ whole genome shotgun (WGS) entry which is preliminary data.</text>
</comment>
<dbReference type="EMBL" id="VCKX01000006">
    <property type="protein sequence ID" value="TMR38839.1"/>
    <property type="molecule type" value="Genomic_DNA"/>
</dbReference>
<gene>
    <name evidence="1" type="ORF">ETD85_03200</name>
</gene>